<proteinExistence type="predicted"/>
<name>A0A1M6WHB0_9FIRM</name>
<evidence type="ECO:0000313" key="1">
    <source>
        <dbReference type="EMBL" id="SHK93078.1"/>
    </source>
</evidence>
<dbReference type="GO" id="GO:0046718">
    <property type="term" value="P:symbiont entry into host cell"/>
    <property type="evidence" value="ECO:0007669"/>
    <property type="project" value="InterPro"/>
</dbReference>
<dbReference type="GO" id="GO:0019062">
    <property type="term" value="P:virion attachment to host cell"/>
    <property type="evidence" value="ECO:0007669"/>
    <property type="project" value="InterPro"/>
</dbReference>
<accession>A0A1M6WHB0</accession>
<reference evidence="2" key="1">
    <citation type="submission" date="2016-11" db="EMBL/GenBank/DDBJ databases">
        <authorList>
            <person name="Varghese N."/>
            <person name="Submissions S."/>
        </authorList>
    </citation>
    <scope>NUCLEOTIDE SEQUENCE [LARGE SCALE GENOMIC DNA]</scope>
    <source>
        <strain evidence="2">DSM 10349</strain>
    </source>
</reference>
<organism evidence="1 2">
    <name type="scientific">Desulforamulus aeronauticus DSM 10349</name>
    <dbReference type="NCBI Taxonomy" id="1121421"/>
    <lineage>
        <taxon>Bacteria</taxon>
        <taxon>Bacillati</taxon>
        <taxon>Bacillota</taxon>
        <taxon>Clostridia</taxon>
        <taxon>Eubacteriales</taxon>
        <taxon>Peptococcaceae</taxon>
        <taxon>Desulforamulus</taxon>
    </lineage>
</organism>
<keyword evidence="2" id="KW-1185">Reference proteome</keyword>
<dbReference type="EMBL" id="FRAR01000030">
    <property type="protein sequence ID" value="SHK93078.1"/>
    <property type="molecule type" value="Genomic_DNA"/>
</dbReference>
<dbReference type="STRING" id="1121421.SAMN02745123_03634"/>
<protein>
    <submittedName>
        <fullName evidence="1">Phage tail fibre repeat-containing protein</fullName>
    </submittedName>
</protein>
<dbReference type="Pfam" id="PF03406">
    <property type="entry name" value="Phage_fiber_2"/>
    <property type="match status" value="1"/>
</dbReference>
<dbReference type="OrthoDB" id="1799546at2"/>
<gene>
    <name evidence="1" type="ORF">SAMN02745123_03634</name>
</gene>
<dbReference type="RefSeq" id="WP_072917172.1">
    <property type="nucleotide sequence ID" value="NZ_FRAR01000030.1"/>
</dbReference>
<sequence>MANYNIELKKRNTANTGWDSLYPITQAANVVMQDGKSVEQKVSEHLAETASTVKNGHVQLNDAVNSTSTTTAATANAVKKAYDKAEQAFTQASDGKTQVATAITGKGVSATGGDTFSQLATKIGQINTGVTPAGTAVAGDVLASKTFINSGGTVLTGTMVNRGAITITPSATDQNITAGYHSGAGKVSAVVVPAANVLTGTTIAGTAGTMVNRSGGWHIGTFIGNNPTVGTLIKPPAGYYDGATDSYVYVKSNDLIPENIKQGLNIFGVTGTLPPADIQTIWFSDWAAIPLVRGQTQTGSVNFNVSNNNPADWLGSNKVISIYSNKGYDNAVVTDLPVNLTGINKVGVLMKCNGDCYFIASTNKMGEYTEYDAMLKIAYTTSEVTNTSTFMKLVKLDVSALSGYYYIRLHAYQPSTYSAVDVRLGGFIMK</sequence>
<evidence type="ECO:0000313" key="2">
    <source>
        <dbReference type="Proteomes" id="UP000183997"/>
    </source>
</evidence>
<dbReference type="InterPro" id="IPR005068">
    <property type="entry name" value="Phage_lambda_Stf-r2"/>
</dbReference>
<dbReference type="AlphaFoldDB" id="A0A1M6WHB0"/>
<dbReference type="Proteomes" id="UP000183997">
    <property type="component" value="Unassembled WGS sequence"/>
</dbReference>